<dbReference type="Proteomes" id="UP001060170">
    <property type="component" value="Chromosome 2"/>
</dbReference>
<dbReference type="EMBL" id="CM045866">
    <property type="protein sequence ID" value="KAI7961542.1"/>
    <property type="molecule type" value="Genomic_DNA"/>
</dbReference>
<name>A0ACC0EW04_9BASI</name>
<comment type="caution">
    <text evidence="1">The sequence shown here is derived from an EMBL/GenBank/DDBJ whole genome shotgun (WGS) entry which is preliminary data.</text>
</comment>
<organism evidence="1 2">
    <name type="scientific">Puccinia striiformis f. sp. tritici</name>
    <dbReference type="NCBI Taxonomy" id="168172"/>
    <lineage>
        <taxon>Eukaryota</taxon>
        <taxon>Fungi</taxon>
        <taxon>Dikarya</taxon>
        <taxon>Basidiomycota</taxon>
        <taxon>Pucciniomycotina</taxon>
        <taxon>Pucciniomycetes</taxon>
        <taxon>Pucciniales</taxon>
        <taxon>Pucciniaceae</taxon>
        <taxon>Puccinia</taxon>
    </lineage>
</organism>
<keyword evidence="2" id="KW-1185">Reference proteome</keyword>
<reference evidence="2" key="1">
    <citation type="journal article" date="2018" name="BMC Genomics">
        <title>Genomic insights into host adaptation between the wheat stripe rust pathogen (Puccinia striiformis f. sp. tritici) and the barley stripe rust pathogen (Puccinia striiformis f. sp. hordei).</title>
        <authorList>
            <person name="Xia C."/>
            <person name="Wang M."/>
            <person name="Yin C."/>
            <person name="Cornejo O.E."/>
            <person name="Hulbert S.H."/>
            <person name="Chen X."/>
        </authorList>
    </citation>
    <scope>NUCLEOTIDE SEQUENCE [LARGE SCALE GENOMIC DNA]</scope>
    <source>
        <strain evidence="2">93-210</strain>
    </source>
</reference>
<gene>
    <name evidence="1" type="ORF">MJO28_002031</name>
</gene>
<reference evidence="2" key="2">
    <citation type="journal article" date="2018" name="Mol. Plant Microbe Interact.">
        <title>Genome sequence resources for the wheat stripe rust pathogen (Puccinia striiformis f. sp. tritici) and the barley stripe rust pathogen (Puccinia striiformis f. sp. hordei).</title>
        <authorList>
            <person name="Xia C."/>
            <person name="Wang M."/>
            <person name="Yin C."/>
            <person name="Cornejo O.E."/>
            <person name="Hulbert S.H."/>
            <person name="Chen X."/>
        </authorList>
    </citation>
    <scope>NUCLEOTIDE SEQUENCE [LARGE SCALE GENOMIC DNA]</scope>
    <source>
        <strain evidence="2">93-210</strain>
    </source>
</reference>
<evidence type="ECO:0000313" key="2">
    <source>
        <dbReference type="Proteomes" id="UP001060170"/>
    </source>
</evidence>
<evidence type="ECO:0000313" key="1">
    <source>
        <dbReference type="EMBL" id="KAI7961542.1"/>
    </source>
</evidence>
<reference evidence="1 2" key="3">
    <citation type="journal article" date="2022" name="Microbiol. Spectr.">
        <title>Folding features and dynamics of 3D genome architecture in plant fungal pathogens.</title>
        <authorList>
            <person name="Xia C."/>
        </authorList>
    </citation>
    <scope>NUCLEOTIDE SEQUENCE [LARGE SCALE GENOMIC DNA]</scope>
    <source>
        <strain evidence="1 2">93-210</strain>
    </source>
</reference>
<proteinExistence type="predicted"/>
<accession>A0ACC0EW04</accession>
<sequence>MSQAGYSSTSLDSQRTGDVVYTTEGYGLLQDAKEISVSAGDIKTDEGSTSPRECGSYLVGAYACMKEARSYDEETLWARNEKLRDDYTKLTKKEKKLIRNETVILEQLQHSEEERHSLEKKVEELRDECNAKTRRLNESLKELNLANSELDSMTSKWQSSQREASRYVSKMEDEKQSKEIDEEKRVKQLSHNLQELQHKNVDLQKLVELQGSILKLNDTPLALSSSKGPPIKHEDSIHSNGSLSEEPACQDDKYISTKDVIIFIREGLEDYKTGIAAVGRKVWELLSKIFVILPEKHVVWPYGRCFGVILVVCFTALQICGNWKTGGDEAR</sequence>
<protein>
    <submittedName>
        <fullName evidence="1">Uncharacterized protein</fullName>
    </submittedName>
</protein>
<feature type="non-terminal residue" evidence="1">
    <location>
        <position position="331"/>
    </location>
</feature>